<feature type="domain" description="J" evidence="1">
    <location>
        <begin position="46"/>
        <end position="116"/>
    </location>
</feature>
<organism evidence="2 3">
    <name type="scientific">Kalanchoe fedtschenkoi</name>
    <name type="common">Lavender scallops</name>
    <name type="synonym">South American air plant</name>
    <dbReference type="NCBI Taxonomy" id="63787"/>
    <lineage>
        <taxon>Eukaryota</taxon>
        <taxon>Viridiplantae</taxon>
        <taxon>Streptophyta</taxon>
        <taxon>Embryophyta</taxon>
        <taxon>Tracheophyta</taxon>
        <taxon>Spermatophyta</taxon>
        <taxon>Magnoliopsida</taxon>
        <taxon>eudicotyledons</taxon>
        <taxon>Gunneridae</taxon>
        <taxon>Pentapetalae</taxon>
        <taxon>Saxifragales</taxon>
        <taxon>Crassulaceae</taxon>
        <taxon>Kalanchoe</taxon>
    </lineage>
</organism>
<dbReference type="Pfam" id="PF00226">
    <property type="entry name" value="DnaJ"/>
    <property type="match status" value="1"/>
</dbReference>
<dbReference type="PANTHER" id="PTHR24074">
    <property type="entry name" value="CO-CHAPERONE PROTEIN DJLA"/>
    <property type="match status" value="1"/>
</dbReference>
<accession>A0A7N0URA6</accession>
<dbReference type="Gene3D" id="1.10.287.110">
    <property type="entry name" value="DnaJ domain"/>
    <property type="match status" value="1"/>
</dbReference>
<dbReference type="EnsemblPlants" id="Kaladp0080s0158.1.v1.1">
    <property type="protein sequence ID" value="Kaladp0080s0158.1.v1.1"/>
    <property type="gene ID" value="Kaladp0080s0158.v1.1"/>
</dbReference>
<sequence length="158" mass="17502">MAGSLKVVNVNGGLLSFGGSASGKGRRRASCSCAYSATRTQTGLADHYRTLRLQPGASEAEVKKAFRKLALQYHPDVCKGSSNSKVQFQSINEAYDVVLSNLREESIQSEVYSAYSDVPDENEAMRGMFDPDYDLWEEWMGWEGAGIRDYSSHINPYI</sequence>
<dbReference type="SMART" id="SM00271">
    <property type="entry name" value="DnaJ"/>
    <property type="match status" value="1"/>
</dbReference>
<proteinExistence type="predicted"/>
<dbReference type="AlphaFoldDB" id="A0A7N0URA6"/>
<dbReference type="PRINTS" id="PR00625">
    <property type="entry name" value="JDOMAIN"/>
</dbReference>
<dbReference type="SUPFAM" id="SSF46565">
    <property type="entry name" value="Chaperone J-domain"/>
    <property type="match status" value="1"/>
</dbReference>
<dbReference type="Proteomes" id="UP000594263">
    <property type="component" value="Unplaced"/>
</dbReference>
<reference evidence="2" key="1">
    <citation type="submission" date="2021-01" db="UniProtKB">
        <authorList>
            <consortium name="EnsemblPlants"/>
        </authorList>
    </citation>
    <scope>IDENTIFICATION</scope>
</reference>
<dbReference type="CDD" id="cd06257">
    <property type="entry name" value="DnaJ"/>
    <property type="match status" value="1"/>
</dbReference>
<dbReference type="InterPro" id="IPR036869">
    <property type="entry name" value="J_dom_sf"/>
</dbReference>
<dbReference type="OMA" id="TMINEAY"/>
<evidence type="ECO:0000313" key="2">
    <source>
        <dbReference type="EnsemblPlants" id="Kaladp0080s0158.1.v1.1"/>
    </source>
</evidence>
<keyword evidence="3" id="KW-1185">Reference proteome</keyword>
<protein>
    <recommendedName>
        <fullName evidence="1">J domain-containing protein</fullName>
    </recommendedName>
</protein>
<dbReference type="PROSITE" id="PS50076">
    <property type="entry name" value="DNAJ_2"/>
    <property type="match status" value="1"/>
</dbReference>
<dbReference type="Gramene" id="Kaladp0080s0158.1.v1.1">
    <property type="protein sequence ID" value="Kaladp0080s0158.1.v1.1"/>
    <property type="gene ID" value="Kaladp0080s0158.v1.1"/>
</dbReference>
<dbReference type="InterPro" id="IPR050817">
    <property type="entry name" value="DjlA_DnaK_co-chaperone"/>
</dbReference>
<evidence type="ECO:0000313" key="3">
    <source>
        <dbReference type="Proteomes" id="UP000594263"/>
    </source>
</evidence>
<name>A0A7N0URA6_KALFE</name>
<evidence type="ECO:0000259" key="1">
    <source>
        <dbReference type="PROSITE" id="PS50076"/>
    </source>
</evidence>
<dbReference type="InterPro" id="IPR001623">
    <property type="entry name" value="DnaJ_domain"/>
</dbReference>